<dbReference type="GO" id="GO:0005743">
    <property type="term" value="C:mitochondrial inner membrane"/>
    <property type="evidence" value="ECO:0007669"/>
    <property type="project" value="UniProtKB-SubCell"/>
</dbReference>
<comment type="subcellular location">
    <subcellularLocation>
        <location evidence="1">Mitochondrion inner membrane</location>
        <topology evidence="1">Multi-pass membrane protein</topology>
    </subcellularLocation>
</comment>
<proteinExistence type="inferred from homology"/>
<dbReference type="GO" id="GO:0004129">
    <property type="term" value="F:cytochrome-c oxidase activity"/>
    <property type="evidence" value="ECO:0007669"/>
    <property type="project" value="UniProtKB-EC"/>
</dbReference>
<dbReference type="AlphaFoldDB" id="R7WD23"/>
<dbReference type="PRINTS" id="PR01165">
    <property type="entry name" value="CYCOXIDASEI"/>
</dbReference>
<dbReference type="GO" id="GO:0020037">
    <property type="term" value="F:heme binding"/>
    <property type="evidence" value="ECO:0007669"/>
    <property type="project" value="InterPro"/>
</dbReference>
<keyword evidence="1" id="KW-0472">Membrane</keyword>
<sequence>MDTLSPLVAMLLLDRSSYQDLRENEGGSVFFRDVVSHNRDLLEAESSARRCLEVEQRIRWEEIPKSKASLERAKHEHALDLFKSEDLRRELEKKERGAPDMAFPRLNNISFWLLPPSLLLLLSSALVEVGSDAGWTVYPPLSGITSHFGGAVDLAIFSLHLSGGGDPILYQHLFWFFGHPEVYILILPGFGIISHIVSTFSRKPVFGYLGMVYAMISKYSGVIGLYHNVTLTGSLTK</sequence>
<dbReference type="InterPro" id="IPR036927">
    <property type="entry name" value="Cyt_c_oxase-like_su1_sf"/>
</dbReference>
<dbReference type="GO" id="GO:0006123">
    <property type="term" value="P:mitochondrial electron transport, cytochrome c to oxygen"/>
    <property type="evidence" value="ECO:0007669"/>
    <property type="project" value="TreeGrafter"/>
</dbReference>
<keyword evidence="1" id="KW-0999">Mitochondrion inner membrane</keyword>
<comment type="similarity">
    <text evidence="1">Belongs to the heme-copper respiratory oxidase family.</text>
</comment>
<comment type="function">
    <text evidence="1">Component of the cytochrome c oxidase, the last enzyme in the mitochondrial electron transport chain which drives oxidative phosphorylation. The respiratory chain contains 3 multisubunit complexes succinate dehydrogenase (complex II, CII), ubiquinol-cytochrome c oxidoreductase (cytochrome b-c1 complex, complex III, CIII) and cytochrome c oxidase (complex IV, CIV), that cooperate to transfer electrons derived from NADH and succinate to molecular oxygen, creating an electrochemical gradient over the inner membrane that drives transmembrane transport and the ATP synthase. Cytochrome c oxidase is the component of the respiratory chain that catalyzes the reduction of oxygen to water. Electrons originating from reduced cytochrome c in the intermembrane space (IMS) are transferred via the dinuclear copper A center (CU(A)) of subunit 2 and heme A of subunit 1 to the active site in subunit 1, a binuclear center (BNC) formed by heme A3 and copper B (CU(B)). The BNC reduces molecular oxygen to 2 water molecules using 4 electrons from cytochrome c in the IMS and 4 protons from the mitochondrial matrix.</text>
</comment>
<dbReference type="PANTHER" id="PTHR10422:SF45">
    <property type="entry name" value="CYTOCHROME C OXIDASE SUBUNIT 1"/>
    <property type="match status" value="1"/>
</dbReference>
<reference evidence="3" key="1">
    <citation type="submission" date="2015-06" db="UniProtKB">
        <authorList>
            <consortium name="EnsemblPlants"/>
        </authorList>
    </citation>
    <scope>IDENTIFICATION</scope>
</reference>
<dbReference type="PROSITE" id="PS50855">
    <property type="entry name" value="COX1"/>
    <property type="match status" value="1"/>
</dbReference>
<keyword evidence="1" id="KW-0679">Respiratory chain</keyword>
<evidence type="ECO:0000313" key="3">
    <source>
        <dbReference type="EnsemblPlants" id="EMT20551"/>
    </source>
</evidence>
<dbReference type="SUPFAM" id="SSF81442">
    <property type="entry name" value="Cytochrome c oxidase subunit I-like"/>
    <property type="match status" value="1"/>
</dbReference>
<dbReference type="InterPro" id="IPR004990">
    <property type="entry name" value="ELF"/>
</dbReference>
<dbReference type="GO" id="GO:0046872">
    <property type="term" value="F:metal ion binding"/>
    <property type="evidence" value="ECO:0007669"/>
    <property type="project" value="UniProtKB-KW"/>
</dbReference>
<comment type="catalytic activity">
    <reaction evidence="1">
        <text>4 Fe(II)-[cytochrome c] + O2 + 8 H(+)(in) = 4 Fe(III)-[cytochrome c] + 2 H2O + 4 H(+)(out)</text>
        <dbReference type="Rhea" id="RHEA:11436"/>
        <dbReference type="Rhea" id="RHEA-COMP:10350"/>
        <dbReference type="Rhea" id="RHEA-COMP:14399"/>
        <dbReference type="ChEBI" id="CHEBI:15377"/>
        <dbReference type="ChEBI" id="CHEBI:15378"/>
        <dbReference type="ChEBI" id="CHEBI:15379"/>
        <dbReference type="ChEBI" id="CHEBI:29033"/>
        <dbReference type="ChEBI" id="CHEBI:29034"/>
        <dbReference type="EC" id="7.1.1.9"/>
    </reaction>
</comment>
<keyword evidence="1" id="KW-0349">Heme</keyword>
<keyword evidence="1" id="KW-0408">Iron</keyword>
<dbReference type="EnsemblPlants" id="EMT20551">
    <property type="protein sequence ID" value="EMT20551"/>
    <property type="gene ID" value="F775_33051"/>
</dbReference>
<dbReference type="PANTHER" id="PTHR10422">
    <property type="entry name" value="CYTOCHROME C OXIDASE SUBUNIT 1"/>
    <property type="match status" value="1"/>
</dbReference>
<keyword evidence="1" id="KW-0249">Electron transport</keyword>
<dbReference type="InterPro" id="IPR000883">
    <property type="entry name" value="Cyt_C_Oxase_1"/>
</dbReference>
<dbReference type="Gene3D" id="1.20.210.10">
    <property type="entry name" value="Cytochrome c oxidase-like, subunit I domain"/>
    <property type="match status" value="2"/>
</dbReference>
<keyword evidence="1" id="KW-0479">Metal-binding</keyword>
<dbReference type="Pfam" id="PF00115">
    <property type="entry name" value="COX1"/>
    <property type="match status" value="1"/>
</dbReference>
<dbReference type="UniPathway" id="UPA00705"/>
<feature type="domain" description="Cytochrome oxidase subunit I profile" evidence="2">
    <location>
        <begin position="97"/>
        <end position="217"/>
    </location>
</feature>
<keyword evidence="1" id="KW-0186">Copper</keyword>
<dbReference type="Pfam" id="PF03317">
    <property type="entry name" value="ELF"/>
    <property type="match status" value="1"/>
</dbReference>
<dbReference type="InterPro" id="IPR023616">
    <property type="entry name" value="Cyt_c_oxase-like_su1_dom"/>
</dbReference>
<protein>
    <recommendedName>
        <fullName evidence="1">Cytochrome c oxidase subunit 1</fullName>
        <ecNumber evidence="1">7.1.1.9</ecNumber>
    </recommendedName>
</protein>
<keyword evidence="1" id="KW-0813">Transport</keyword>
<name>R7WD23_AEGTA</name>
<keyword evidence="1" id="KW-0812">Transmembrane</keyword>
<evidence type="ECO:0000256" key="1">
    <source>
        <dbReference type="RuleBase" id="RU000369"/>
    </source>
</evidence>
<evidence type="ECO:0000259" key="2">
    <source>
        <dbReference type="PROSITE" id="PS50855"/>
    </source>
</evidence>
<comment type="pathway">
    <text evidence="1">Energy metabolism; oxidative phosphorylation.</text>
</comment>
<accession>R7WD23</accession>
<organism evidence="3">
    <name type="scientific">Aegilops tauschii</name>
    <name type="common">Tausch's goatgrass</name>
    <name type="synonym">Aegilops squarrosa</name>
    <dbReference type="NCBI Taxonomy" id="37682"/>
    <lineage>
        <taxon>Eukaryota</taxon>
        <taxon>Viridiplantae</taxon>
        <taxon>Streptophyta</taxon>
        <taxon>Embryophyta</taxon>
        <taxon>Tracheophyta</taxon>
        <taxon>Spermatophyta</taxon>
        <taxon>Magnoliopsida</taxon>
        <taxon>Liliopsida</taxon>
        <taxon>Poales</taxon>
        <taxon>Poaceae</taxon>
        <taxon>BOP clade</taxon>
        <taxon>Pooideae</taxon>
        <taxon>Triticodae</taxon>
        <taxon>Triticeae</taxon>
        <taxon>Triticinae</taxon>
        <taxon>Aegilops</taxon>
    </lineage>
</organism>
<dbReference type="EC" id="7.1.1.9" evidence="1"/>
<keyword evidence="1" id="KW-0496">Mitochondrion</keyword>
<dbReference type="GO" id="GO:0015990">
    <property type="term" value="P:electron transport coupled proton transport"/>
    <property type="evidence" value="ECO:0007669"/>
    <property type="project" value="TreeGrafter"/>
</dbReference>